<keyword evidence="2 5" id="KW-0812">Transmembrane</keyword>
<evidence type="ECO:0000256" key="5">
    <source>
        <dbReference type="SAM" id="Phobius"/>
    </source>
</evidence>
<evidence type="ECO:0008006" key="8">
    <source>
        <dbReference type="Google" id="ProtNLM"/>
    </source>
</evidence>
<dbReference type="InterPro" id="IPR044878">
    <property type="entry name" value="UbiA_sf"/>
</dbReference>
<comment type="subcellular location">
    <subcellularLocation>
        <location evidence="1">Membrane</location>
        <topology evidence="1">Multi-pass membrane protein</topology>
    </subcellularLocation>
</comment>
<feature type="transmembrane region" description="Helical" evidence="5">
    <location>
        <begin position="194"/>
        <end position="214"/>
    </location>
</feature>
<dbReference type="CDD" id="cd13956">
    <property type="entry name" value="PT_UbiA"/>
    <property type="match status" value="1"/>
</dbReference>
<feature type="transmembrane region" description="Helical" evidence="5">
    <location>
        <begin position="235"/>
        <end position="257"/>
    </location>
</feature>
<evidence type="ECO:0000313" key="6">
    <source>
        <dbReference type="EMBL" id="RYV50213.1"/>
    </source>
</evidence>
<dbReference type="GO" id="GO:0016020">
    <property type="term" value="C:membrane"/>
    <property type="evidence" value="ECO:0007669"/>
    <property type="project" value="UniProtKB-SubCell"/>
</dbReference>
<evidence type="ECO:0000256" key="2">
    <source>
        <dbReference type="ARBA" id="ARBA00022692"/>
    </source>
</evidence>
<protein>
    <recommendedName>
        <fullName evidence="8">Ubiquinone biosynthesis protein UbiA</fullName>
    </recommendedName>
</protein>
<dbReference type="OrthoDB" id="3212588at2"/>
<dbReference type="Proteomes" id="UP000293764">
    <property type="component" value="Unassembled WGS sequence"/>
</dbReference>
<evidence type="ECO:0000256" key="3">
    <source>
        <dbReference type="ARBA" id="ARBA00022989"/>
    </source>
</evidence>
<keyword evidence="3 5" id="KW-1133">Transmembrane helix</keyword>
<dbReference type="GO" id="GO:0016765">
    <property type="term" value="F:transferase activity, transferring alkyl or aryl (other than methyl) groups"/>
    <property type="evidence" value="ECO:0007669"/>
    <property type="project" value="InterPro"/>
</dbReference>
<dbReference type="AlphaFoldDB" id="A0A4Q5MZ50"/>
<feature type="transmembrane region" description="Helical" evidence="5">
    <location>
        <begin position="290"/>
        <end position="309"/>
    </location>
</feature>
<evidence type="ECO:0000313" key="7">
    <source>
        <dbReference type="Proteomes" id="UP000293764"/>
    </source>
</evidence>
<name>A0A4Q5MZ50_9MICO</name>
<keyword evidence="7" id="KW-1185">Reference proteome</keyword>
<comment type="caution">
    <text evidence="6">The sequence shown here is derived from an EMBL/GenBank/DDBJ whole genome shotgun (WGS) entry which is preliminary data.</text>
</comment>
<evidence type="ECO:0000256" key="4">
    <source>
        <dbReference type="ARBA" id="ARBA00023136"/>
    </source>
</evidence>
<accession>A0A4Q5MZ50</accession>
<evidence type="ECO:0000256" key="1">
    <source>
        <dbReference type="ARBA" id="ARBA00004141"/>
    </source>
</evidence>
<organism evidence="6 7">
    <name type="scientific">Pengzhenrongella frigida</name>
    <dbReference type="NCBI Taxonomy" id="1259133"/>
    <lineage>
        <taxon>Bacteria</taxon>
        <taxon>Bacillati</taxon>
        <taxon>Actinomycetota</taxon>
        <taxon>Actinomycetes</taxon>
        <taxon>Micrococcales</taxon>
        <taxon>Pengzhenrongella</taxon>
    </lineage>
</organism>
<sequence length="314" mass="31764">MLRVFRPRFRPVDTVHAEPLARTASAKPSSTGRVTVRRLGHTIGALARSCHLGPTLAVTALTTALALGVGADARTCALICAAILTGQLSVGWSNDWIDAARDAAVGRQDKPIVGGSISTATVRTAALIALACCVPLSLATGWRAGIVHLAAVAAAWAYNLGLKSTAWSWAPYAFSFGLLPAFVALALPGHPWPAGWAVSAAALLGVGAHLANVVPDLDDDRSTGVRGLPHRLGGAGSSLLAPAVLLGATVLIVLGPVGSPSAAAWPGLAAATVIAVVGAVVALTRARSRVPFYLTIAVAAVNVLLLVGAGPRLV</sequence>
<proteinExistence type="predicted"/>
<dbReference type="Gene3D" id="1.10.357.140">
    <property type="entry name" value="UbiA prenyltransferase"/>
    <property type="match status" value="1"/>
</dbReference>
<feature type="transmembrane region" description="Helical" evidence="5">
    <location>
        <begin position="263"/>
        <end position="283"/>
    </location>
</feature>
<reference evidence="6 7" key="1">
    <citation type="submission" date="2019-01" db="EMBL/GenBank/DDBJ databases">
        <title>Novel species of Cellulomonas.</title>
        <authorList>
            <person name="Liu Q."/>
            <person name="Xin Y.-H."/>
        </authorList>
    </citation>
    <scope>NUCLEOTIDE SEQUENCE [LARGE SCALE GENOMIC DNA]</scope>
    <source>
        <strain evidence="6 7">HLT2-17</strain>
    </source>
</reference>
<feature type="transmembrane region" description="Helical" evidence="5">
    <location>
        <begin position="169"/>
        <end position="188"/>
    </location>
</feature>
<keyword evidence="4 5" id="KW-0472">Membrane</keyword>
<dbReference type="Pfam" id="PF01040">
    <property type="entry name" value="UbiA"/>
    <property type="match status" value="1"/>
</dbReference>
<dbReference type="InterPro" id="IPR000537">
    <property type="entry name" value="UbiA_prenyltransferase"/>
</dbReference>
<gene>
    <name evidence="6" type="ORF">EUA98_14850</name>
</gene>
<dbReference type="EMBL" id="SDWW01000039">
    <property type="protein sequence ID" value="RYV50213.1"/>
    <property type="molecule type" value="Genomic_DNA"/>
</dbReference>
<feature type="transmembrane region" description="Helical" evidence="5">
    <location>
        <begin position="120"/>
        <end position="138"/>
    </location>
</feature>